<feature type="domain" description="Misato Segment II tubulin-like" evidence="3">
    <location>
        <begin position="4"/>
        <end position="125"/>
    </location>
</feature>
<feature type="compositionally biased region" description="Acidic residues" evidence="2">
    <location>
        <begin position="896"/>
        <end position="911"/>
    </location>
</feature>
<protein>
    <recommendedName>
        <fullName evidence="3">Misato Segment II tubulin-like domain-containing protein</fullName>
    </recommendedName>
</protein>
<feature type="region of interest" description="Disordered" evidence="2">
    <location>
        <begin position="890"/>
        <end position="911"/>
    </location>
</feature>
<dbReference type="InterPro" id="IPR019605">
    <property type="entry name" value="Misato_II_tubulin-like"/>
</dbReference>
<proteinExistence type="predicted"/>
<dbReference type="PANTHER" id="PTHR13391">
    <property type="entry name" value="MITOCHONDRIAL DISTRIBUTION REGULATOR MISATO"/>
    <property type="match status" value="1"/>
</dbReference>
<dbReference type="EMBL" id="JABMIG020000084">
    <property type="protein sequence ID" value="KAL3794040.1"/>
    <property type="molecule type" value="Genomic_DNA"/>
</dbReference>
<evidence type="ECO:0000256" key="1">
    <source>
        <dbReference type="SAM" id="Coils"/>
    </source>
</evidence>
<dbReference type="Proteomes" id="UP001516023">
    <property type="component" value="Unassembled WGS sequence"/>
</dbReference>
<evidence type="ECO:0000256" key="2">
    <source>
        <dbReference type="SAM" id="MobiDB-lite"/>
    </source>
</evidence>
<dbReference type="Pfam" id="PF10644">
    <property type="entry name" value="Misat_Tub_SegII"/>
    <property type="match status" value="1"/>
</dbReference>
<accession>A0ABD3Q7B5</accession>
<keyword evidence="5" id="KW-1185">Reference proteome</keyword>
<feature type="coiled-coil region" evidence="1">
    <location>
        <begin position="218"/>
        <end position="245"/>
    </location>
</feature>
<name>A0ABD3Q7B5_9STRA</name>
<feature type="region of interest" description="Disordered" evidence="2">
    <location>
        <begin position="32"/>
        <end position="64"/>
    </location>
</feature>
<comment type="caution">
    <text evidence="4">The sequence shown here is derived from an EMBL/GenBank/DDBJ whole genome shotgun (WGS) entry which is preliminary data.</text>
</comment>
<reference evidence="4 5" key="1">
    <citation type="journal article" date="2020" name="G3 (Bethesda)">
        <title>Improved Reference Genome for Cyclotella cryptica CCMP332, a Model for Cell Wall Morphogenesis, Salinity Adaptation, and Lipid Production in Diatoms (Bacillariophyta).</title>
        <authorList>
            <person name="Roberts W.R."/>
            <person name="Downey K.M."/>
            <person name="Ruck E.C."/>
            <person name="Traller J.C."/>
            <person name="Alverson A.J."/>
        </authorList>
    </citation>
    <scope>NUCLEOTIDE SEQUENCE [LARGE SCALE GENOMIC DNA]</scope>
    <source>
        <strain evidence="4 5">CCMP332</strain>
    </source>
</reference>
<evidence type="ECO:0000313" key="4">
    <source>
        <dbReference type="EMBL" id="KAL3794040.1"/>
    </source>
</evidence>
<gene>
    <name evidence="4" type="ORF">HJC23_008928</name>
</gene>
<evidence type="ECO:0000259" key="3">
    <source>
        <dbReference type="Pfam" id="PF10644"/>
    </source>
</evidence>
<dbReference type="PANTHER" id="PTHR13391:SF0">
    <property type="entry name" value="PROTEIN MISATO HOMOLOG 1"/>
    <property type="match status" value="1"/>
</dbReference>
<dbReference type="SUPFAM" id="SSF52490">
    <property type="entry name" value="Tubulin nucleotide-binding domain-like"/>
    <property type="match status" value="1"/>
</dbReference>
<dbReference type="Gene3D" id="3.40.50.1440">
    <property type="entry name" value="Tubulin/FtsZ, GTPase domain"/>
    <property type="match status" value="1"/>
</dbReference>
<dbReference type="InterPro" id="IPR036525">
    <property type="entry name" value="Tubulin/FtsZ_GTPase_sf"/>
</dbReference>
<keyword evidence="1" id="KW-0175">Coiled coil</keyword>
<dbReference type="AlphaFoldDB" id="A0ABD3Q7B5"/>
<organism evidence="4 5">
    <name type="scientific">Cyclotella cryptica</name>
    <dbReference type="NCBI Taxonomy" id="29204"/>
    <lineage>
        <taxon>Eukaryota</taxon>
        <taxon>Sar</taxon>
        <taxon>Stramenopiles</taxon>
        <taxon>Ochrophyta</taxon>
        <taxon>Bacillariophyta</taxon>
        <taxon>Coscinodiscophyceae</taxon>
        <taxon>Thalassiosirophycidae</taxon>
        <taxon>Stephanodiscales</taxon>
        <taxon>Stephanodiscaceae</taxon>
        <taxon>Cyclotella</taxon>
    </lineage>
</organism>
<evidence type="ECO:0000313" key="5">
    <source>
        <dbReference type="Proteomes" id="UP001516023"/>
    </source>
</evidence>
<sequence>MPNETIHISLGPTANHISSHLLNLQGLAATRSGGNNHDNDAQESLCDPTVTHDISPVNDSIYGSSSSRQQQYVYVPRMLVVDGRNSFGDAWGAVGSSGGDNRQMANAQAVSCWNGPVSIWNSPHDESAIFGGQSILHQRQRDGVSSECIHEPQNHDPLDAFRTAASALGLSSAHSRYVASAPSYNHGMDARHVAWDDDGREQEDEDDDVYGYDQERMQEEKRRRMEKIESRNKQVRNELEESMANVWEQTFYADSRTSDGRMPPAIGAAIGQNSVGQQHADDADVTNNQVTDAAATTSTTAQEREIHWHDYLMPPRPSPSKYQIPLPFDTAFLDCNSFAMGYRPARGVTGDNDKNCGFGGVTQLWRENALSESLRKVLEGCDEVKGFNLFVDGGQFHNPPSSFTNGHGKSKLSKQLPNIMAGGGLYAGLATSILEELHDECRSAGRWTVLVDPPTCNSAGDTEDPVPEFNQVQQFRRQLNAGLSLHGLSANSDTFLPLSLEGAHRALFGERVASQNRLLFEGSAAIALALEASTLFYRLRRNPQRNASSMNGARSRLGIQSGFYRGFSGNSEYGTDNNNDPFASATSLTYHEFLACTKSSSDRRRSVLELDAMLRPLSYPMSDNATTAFGHGSGLPSNILASLLTTSSSSSSRSQYLGQLHQRMMKGTTLEQMQLDQDRNFRSRKGTSARQTGPGEWLEDSCTGFGGGGGLLNSLSGHGICFGRRSDHHHFALSSALRPSSSDTSALSATSCCTSAFIRPMMESMGAKYRPGVTLGVVVKDTVADLTGIGSYWTSVFRRVQQPTATQQSRTPLPQEVAHHTSILSVLGNSTRSYPRVRAISTGFVDSLHSRKYMGYLTRDEMAGIVPAKDDCEEALEYCRELVDVYEPPLGSGLVDGEDENDLDDAYFDEH</sequence>
<dbReference type="InterPro" id="IPR049942">
    <property type="entry name" value="DML1/Misato"/>
</dbReference>